<protein>
    <recommendedName>
        <fullName evidence="7">NADP-dependent oxidoreductase domain-containing protein</fullName>
    </recommendedName>
</protein>
<dbReference type="GO" id="GO:0016616">
    <property type="term" value="F:oxidoreductase activity, acting on the CH-OH group of donors, NAD or NADP as acceptor"/>
    <property type="evidence" value="ECO:0007669"/>
    <property type="project" value="UniProtKB-ARBA"/>
</dbReference>
<dbReference type="CDD" id="cd19136">
    <property type="entry name" value="AKR_DrGR-like"/>
    <property type="match status" value="1"/>
</dbReference>
<evidence type="ECO:0000256" key="2">
    <source>
        <dbReference type="ARBA" id="ARBA00022857"/>
    </source>
</evidence>
<comment type="caution">
    <text evidence="8">The sequence shown here is derived from an EMBL/GenBank/DDBJ whole genome shotgun (WGS) entry which is preliminary data.</text>
</comment>
<evidence type="ECO:0000256" key="1">
    <source>
        <dbReference type="ARBA" id="ARBA00007905"/>
    </source>
</evidence>
<keyword evidence="9" id="KW-1185">Reference proteome</keyword>
<dbReference type="Pfam" id="PF00248">
    <property type="entry name" value="Aldo_ket_red"/>
    <property type="match status" value="1"/>
</dbReference>
<comment type="similarity">
    <text evidence="1">Belongs to the aldo/keto reductase family.</text>
</comment>
<dbReference type="PRINTS" id="PR00069">
    <property type="entry name" value="ALDKETRDTASE"/>
</dbReference>
<evidence type="ECO:0000256" key="3">
    <source>
        <dbReference type="ARBA" id="ARBA00023002"/>
    </source>
</evidence>
<accession>A0AAN9VR73</accession>
<evidence type="ECO:0000256" key="6">
    <source>
        <dbReference type="PIRSR" id="PIRSR000097-3"/>
    </source>
</evidence>
<dbReference type="InterPro" id="IPR018170">
    <property type="entry name" value="Aldo/ket_reductase_CS"/>
</dbReference>
<evidence type="ECO:0000313" key="8">
    <source>
        <dbReference type="EMBL" id="KAK7866917.1"/>
    </source>
</evidence>
<feature type="domain" description="NADP-dependent oxidoreductase" evidence="7">
    <location>
        <begin position="29"/>
        <end position="285"/>
    </location>
</feature>
<dbReference type="Proteomes" id="UP001378592">
    <property type="component" value="Unassembled WGS sequence"/>
</dbReference>
<dbReference type="PROSITE" id="PS00063">
    <property type="entry name" value="ALDOKETO_REDUCTASE_3"/>
    <property type="match status" value="1"/>
</dbReference>
<dbReference type="InterPro" id="IPR020471">
    <property type="entry name" value="AKR"/>
</dbReference>
<dbReference type="PANTHER" id="PTHR43827">
    <property type="entry name" value="2,5-DIKETO-D-GLUCONIC ACID REDUCTASE"/>
    <property type="match status" value="1"/>
</dbReference>
<dbReference type="InterPro" id="IPR023210">
    <property type="entry name" value="NADP_OxRdtase_dom"/>
</dbReference>
<proteinExistence type="inferred from homology"/>
<evidence type="ECO:0000313" key="9">
    <source>
        <dbReference type="Proteomes" id="UP001378592"/>
    </source>
</evidence>
<gene>
    <name evidence="8" type="ORF">R5R35_001657</name>
</gene>
<organism evidence="8 9">
    <name type="scientific">Gryllus longicercus</name>
    <dbReference type="NCBI Taxonomy" id="2509291"/>
    <lineage>
        <taxon>Eukaryota</taxon>
        <taxon>Metazoa</taxon>
        <taxon>Ecdysozoa</taxon>
        <taxon>Arthropoda</taxon>
        <taxon>Hexapoda</taxon>
        <taxon>Insecta</taxon>
        <taxon>Pterygota</taxon>
        <taxon>Neoptera</taxon>
        <taxon>Polyneoptera</taxon>
        <taxon>Orthoptera</taxon>
        <taxon>Ensifera</taxon>
        <taxon>Gryllidea</taxon>
        <taxon>Grylloidea</taxon>
        <taxon>Gryllidae</taxon>
        <taxon>Gryllinae</taxon>
        <taxon>Gryllus</taxon>
    </lineage>
</organism>
<evidence type="ECO:0000259" key="7">
    <source>
        <dbReference type="Pfam" id="PF00248"/>
    </source>
</evidence>
<feature type="active site" description="Proton donor" evidence="4">
    <location>
        <position position="62"/>
    </location>
</feature>
<evidence type="ECO:0000256" key="5">
    <source>
        <dbReference type="PIRSR" id="PIRSR000097-2"/>
    </source>
</evidence>
<name>A0AAN9VR73_9ORTH</name>
<dbReference type="EMBL" id="JAZDUA010000133">
    <property type="protein sequence ID" value="KAK7866917.1"/>
    <property type="molecule type" value="Genomic_DNA"/>
</dbReference>
<keyword evidence="2" id="KW-0521">NADP</keyword>
<feature type="site" description="Lowers pKa of active site Tyr" evidence="6">
    <location>
        <position position="91"/>
    </location>
</feature>
<sequence length="301" mass="33520">MSVNILAARSLPVETTVELNNGKQMPIVGLGTFRVTGGNNIYRCIEAALKTGYRLIDTAAVYNNEEDIGKALAELLPKFNLKREDIFITSKLSPSDLRHDKVEKAVMTSCTKLGTSYLDLYLIHWPGAAGVPGTDSINATLRSGVWAALTKLYQKNIVHAIGVSNYTVDHLKKLLSNDYGVKPAVNQVEIHPHYRQPELTAFCKEHNIYVQAYCSLGGSGQDALMKDPSVEAIARTLQRPAAQILLRWALQNNLLIIPKSLSPDRIRSNIELDFTIPEQEMKVLNNMSHQHKYAWDPLTIL</sequence>
<dbReference type="PIRSF" id="PIRSF000097">
    <property type="entry name" value="AKR"/>
    <property type="match status" value="1"/>
</dbReference>
<dbReference type="PANTHER" id="PTHR43827:SF3">
    <property type="entry name" value="NADP-DEPENDENT OXIDOREDUCTASE DOMAIN-CONTAINING PROTEIN"/>
    <property type="match status" value="1"/>
</dbReference>
<dbReference type="AlphaFoldDB" id="A0AAN9VR73"/>
<feature type="binding site" evidence="5">
    <location>
        <position position="124"/>
    </location>
    <ligand>
        <name>substrate</name>
    </ligand>
</feature>
<dbReference type="FunFam" id="3.20.20.100:FF:000002">
    <property type="entry name" value="2,5-diketo-D-gluconic acid reductase A"/>
    <property type="match status" value="1"/>
</dbReference>
<dbReference type="InterPro" id="IPR036812">
    <property type="entry name" value="NAD(P)_OxRdtase_dom_sf"/>
</dbReference>
<dbReference type="SUPFAM" id="SSF51430">
    <property type="entry name" value="NAD(P)-linked oxidoreductase"/>
    <property type="match status" value="1"/>
</dbReference>
<dbReference type="PROSITE" id="PS00798">
    <property type="entry name" value="ALDOKETO_REDUCTASE_1"/>
    <property type="match status" value="1"/>
</dbReference>
<dbReference type="Gene3D" id="3.20.20.100">
    <property type="entry name" value="NADP-dependent oxidoreductase domain"/>
    <property type="match status" value="1"/>
</dbReference>
<evidence type="ECO:0000256" key="4">
    <source>
        <dbReference type="PIRSR" id="PIRSR000097-1"/>
    </source>
</evidence>
<reference evidence="8 9" key="1">
    <citation type="submission" date="2024-03" db="EMBL/GenBank/DDBJ databases">
        <title>The genome assembly and annotation of the cricket Gryllus longicercus Weissman &amp; Gray.</title>
        <authorList>
            <person name="Szrajer S."/>
            <person name="Gray D."/>
            <person name="Ylla G."/>
        </authorList>
    </citation>
    <scope>NUCLEOTIDE SEQUENCE [LARGE SCALE GENOMIC DNA]</scope>
    <source>
        <strain evidence="8">DAG 2021-001</strain>
        <tissue evidence="8">Whole body minus gut</tissue>
    </source>
</reference>
<keyword evidence="3" id="KW-0560">Oxidoreductase</keyword>